<sequence length="158" mass="17728">MRISLRLLYINHHQTSPTKLAKRSDSSFWRNRSTAEEQTSTKHRNNEWSRKMAIVSQKVSDLSGKQGNDSQFAAVVVRQHPDIDQPKALDVLVPELKSFVDISDNLVILEVTMPDNSKRDVYVALEVFNEAAPDMSKVLKEARGTRGRIPGTRVGNGG</sequence>
<proteinExistence type="predicted"/>
<dbReference type="EMBL" id="CP108038">
    <property type="protein sequence ID" value="WUN90920.1"/>
    <property type="molecule type" value="Genomic_DNA"/>
</dbReference>
<gene>
    <name evidence="2" type="ORF">OHT53_34810</name>
</gene>
<feature type="region of interest" description="Disordered" evidence="1">
    <location>
        <begin position="20"/>
        <end position="45"/>
    </location>
</feature>
<evidence type="ECO:0000313" key="3">
    <source>
        <dbReference type="Proteomes" id="UP001432071"/>
    </source>
</evidence>
<evidence type="ECO:0000256" key="1">
    <source>
        <dbReference type="SAM" id="MobiDB-lite"/>
    </source>
</evidence>
<keyword evidence="3" id="KW-1185">Reference proteome</keyword>
<accession>A0ABZ1R801</accession>
<name>A0ABZ1R801_9ACTN</name>
<dbReference type="RefSeq" id="WP_159057242.1">
    <property type="nucleotide sequence ID" value="NZ_CP108038.1"/>
</dbReference>
<evidence type="ECO:0000313" key="2">
    <source>
        <dbReference type="EMBL" id="WUN90920.1"/>
    </source>
</evidence>
<dbReference type="GeneID" id="93766266"/>
<dbReference type="Proteomes" id="UP001432071">
    <property type="component" value="Chromosome"/>
</dbReference>
<reference evidence="2" key="1">
    <citation type="submission" date="2022-10" db="EMBL/GenBank/DDBJ databases">
        <title>The complete genomes of actinobacterial strains from the NBC collection.</title>
        <authorList>
            <person name="Joergensen T.S."/>
            <person name="Alvarez Arevalo M."/>
            <person name="Sterndorff E.B."/>
            <person name="Faurdal D."/>
            <person name="Vuksanovic O."/>
            <person name="Mourched A.-S."/>
            <person name="Charusanti P."/>
            <person name="Shaw S."/>
            <person name="Blin K."/>
            <person name="Weber T."/>
        </authorList>
    </citation>
    <scope>NUCLEOTIDE SEQUENCE</scope>
    <source>
        <strain evidence="2">NBC_00302</strain>
    </source>
</reference>
<feature type="compositionally biased region" description="Polar residues" evidence="1">
    <location>
        <begin position="26"/>
        <end position="38"/>
    </location>
</feature>
<protein>
    <submittedName>
        <fullName evidence="2">Uncharacterized protein</fullName>
    </submittedName>
</protein>
<organism evidence="2 3">
    <name type="scientific">Streptomyces bobili</name>
    <dbReference type="NCBI Taxonomy" id="67280"/>
    <lineage>
        <taxon>Bacteria</taxon>
        <taxon>Bacillati</taxon>
        <taxon>Actinomycetota</taxon>
        <taxon>Actinomycetes</taxon>
        <taxon>Kitasatosporales</taxon>
        <taxon>Streptomycetaceae</taxon>
        <taxon>Streptomyces</taxon>
    </lineage>
</organism>